<dbReference type="InterPro" id="IPR002850">
    <property type="entry name" value="PIN_toxin-like"/>
</dbReference>
<reference evidence="3" key="1">
    <citation type="journal article" date="2011" name="MBio">
        <title>Novel metabolic attributes of the genus Cyanothece, comprising a group of unicellular nitrogen-fixing Cyanobacteria.</title>
        <authorList>
            <person name="Bandyopadhyay A."/>
            <person name="Elvitigala T."/>
            <person name="Welsh E."/>
            <person name="Stockel J."/>
            <person name="Liberton M."/>
            <person name="Min H."/>
            <person name="Sherman L.A."/>
            <person name="Pakrasi H.B."/>
        </authorList>
    </citation>
    <scope>NUCLEOTIDE SEQUENCE [LARGE SCALE GENOMIC DNA]</scope>
    <source>
        <strain evidence="3">PCC 7424</strain>
        <plasmid evidence="3">pP742401</plasmid>
    </source>
</reference>
<name>B7KLR2_GLOC7</name>
<evidence type="ECO:0000259" key="1">
    <source>
        <dbReference type="Pfam" id="PF13470"/>
    </source>
</evidence>
<dbReference type="PANTHER" id="PTHR34610">
    <property type="entry name" value="SSL7007 PROTEIN"/>
    <property type="match status" value="1"/>
</dbReference>
<dbReference type="PANTHER" id="PTHR34610:SF4">
    <property type="entry name" value="SLL8027 PROTEIN"/>
    <property type="match status" value="1"/>
</dbReference>
<feature type="domain" description="PIN" evidence="1">
    <location>
        <begin position="6"/>
        <end position="127"/>
    </location>
</feature>
<organism evidence="2 3">
    <name type="scientific">Gloeothece citriformis (strain PCC 7424)</name>
    <name type="common">Cyanothece sp. (strain PCC 7424)</name>
    <dbReference type="NCBI Taxonomy" id="65393"/>
    <lineage>
        <taxon>Bacteria</taxon>
        <taxon>Bacillati</taxon>
        <taxon>Cyanobacteriota</taxon>
        <taxon>Cyanophyceae</taxon>
        <taxon>Oscillatoriophycideae</taxon>
        <taxon>Chroococcales</taxon>
        <taxon>Aphanothecaceae</taxon>
        <taxon>Gloeothece</taxon>
        <taxon>Gloeothece citriformis</taxon>
    </lineage>
</organism>
<keyword evidence="3" id="KW-1185">Reference proteome</keyword>
<dbReference type="eggNOG" id="COG1569">
    <property type="taxonomic scope" value="Bacteria"/>
</dbReference>
<proteinExistence type="predicted"/>
<dbReference type="HOGENOM" id="CLU_1472880_0_0_3"/>
<dbReference type="OrthoDB" id="8355653at2"/>
<evidence type="ECO:0000313" key="2">
    <source>
        <dbReference type="EMBL" id="ACK73734.1"/>
    </source>
</evidence>
<gene>
    <name evidence="2" type="ordered locus">PCC7424_5667</name>
</gene>
<dbReference type="Pfam" id="PF13470">
    <property type="entry name" value="PIN_3"/>
    <property type="match status" value="1"/>
</dbReference>
<dbReference type="EMBL" id="CP001292">
    <property type="protein sequence ID" value="ACK73734.1"/>
    <property type="molecule type" value="Genomic_DNA"/>
</dbReference>
<dbReference type="RefSeq" id="WP_012599648.1">
    <property type="nucleotide sequence ID" value="NC_011738.1"/>
</dbReference>
<dbReference type="Proteomes" id="UP000002384">
    <property type="component" value="Plasmid pP742401"/>
</dbReference>
<dbReference type="AlphaFoldDB" id="B7KLR2"/>
<protein>
    <recommendedName>
        <fullName evidence="1">PIN domain-containing protein</fullName>
    </recommendedName>
</protein>
<evidence type="ECO:0000313" key="3">
    <source>
        <dbReference type="Proteomes" id="UP000002384"/>
    </source>
</evidence>
<sequence>MSKKLRLCLDLNIWCAALLSEKKGRSDTSSQRIVEIVREGKSCLGEVQLIISWGMLNRLRKVLEKDLGVSSLATAMYINAIEGYAQLGVSLTLGGTGIIPIQDIEDAHVLETALAGRAEILVTANFKDFMSNDTQLIIPQRHAIHIAPNHRFHIVHPYLMIDWINQGQIP</sequence>
<accession>B7KLR2</accession>
<dbReference type="InterPro" id="IPR002716">
    <property type="entry name" value="PIN_dom"/>
</dbReference>
<geneLocation type="plasmid" evidence="2 3">
    <name>pP742401</name>
</geneLocation>
<dbReference type="KEGG" id="cyc:PCC7424_5667"/>
<keyword evidence="2" id="KW-0614">Plasmid</keyword>